<proteinExistence type="predicted"/>
<gene>
    <name evidence="1" type="ORF">SAMEA4412665_00446</name>
</gene>
<evidence type="ECO:0000313" key="1">
    <source>
        <dbReference type="EMBL" id="SNV30602.1"/>
    </source>
</evidence>
<dbReference type="AlphaFoldDB" id="A0A239W897"/>
<evidence type="ECO:0000313" key="2">
    <source>
        <dbReference type="Proteomes" id="UP000215332"/>
    </source>
</evidence>
<organism evidence="1 2">
    <name type="scientific">Cutibacterium granulosum</name>
    <dbReference type="NCBI Taxonomy" id="33011"/>
    <lineage>
        <taxon>Bacteria</taxon>
        <taxon>Bacillati</taxon>
        <taxon>Actinomycetota</taxon>
        <taxon>Actinomycetes</taxon>
        <taxon>Propionibacteriales</taxon>
        <taxon>Propionibacteriaceae</taxon>
        <taxon>Cutibacterium</taxon>
    </lineage>
</organism>
<sequence length="65" mass="7187">MALRDMSSAGQTFRRLDVRGSHDVTTLVEQPEQRSDAPCCVTEPPRYGRIRCSRMRSAANTCGGT</sequence>
<dbReference type="Proteomes" id="UP000215332">
    <property type="component" value="Chromosome 1"/>
</dbReference>
<reference evidence="1 2" key="1">
    <citation type="submission" date="2017-06" db="EMBL/GenBank/DDBJ databases">
        <authorList>
            <consortium name="Pathogen Informatics"/>
        </authorList>
    </citation>
    <scope>NUCLEOTIDE SEQUENCE [LARGE SCALE GENOMIC DNA]</scope>
    <source>
        <strain evidence="1 2">NCTC11865</strain>
    </source>
</reference>
<protein>
    <submittedName>
        <fullName evidence="1">Uncharacterized protein</fullName>
    </submittedName>
</protein>
<dbReference type="EMBL" id="LT906441">
    <property type="protein sequence ID" value="SNV30602.1"/>
    <property type="molecule type" value="Genomic_DNA"/>
</dbReference>
<dbReference type="KEGG" id="cgrn:4412665_00446"/>
<accession>A0A239W897</accession>
<name>A0A239W897_9ACTN</name>